<proteinExistence type="predicted"/>
<protein>
    <submittedName>
        <fullName evidence="1">Uncharacterized protein</fullName>
    </submittedName>
</protein>
<comment type="caution">
    <text evidence="1">The sequence shown here is derived from an EMBL/GenBank/DDBJ whole genome shotgun (WGS) entry which is preliminary data.</text>
</comment>
<evidence type="ECO:0000313" key="2">
    <source>
        <dbReference type="Proteomes" id="UP000016644"/>
    </source>
</evidence>
<dbReference type="EMBL" id="AWVK01000028">
    <property type="protein sequence ID" value="ERK44716.1"/>
    <property type="molecule type" value="Genomic_DNA"/>
</dbReference>
<dbReference type="HOGENOM" id="CLU_1978670_0_0_9"/>
<dbReference type="AlphaFoldDB" id="U2PKP1"/>
<organism evidence="1 2">
    <name type="scientific">Levilactobacillus brevis ATCC 14869 = DSM 20054</name>
    <dbReference type="NCBI Taxonomy" id="649758"/>
    <lineage>
        <taxon>Bacteria</taxon>
        <taxon>Bacillati</taxon>
        <taxon>Bacillota</taxon>
        <taxon>Bacilli</taxon>
        <taxon>Lactobacillales</taxon>
        <taxon>Lactobacillaceae</taxon>
        <taxon>Levilactobacillus</taxon>
    </lineage>
</organism>
<dbReference type="PROSITE" id="PS51257">
    <property type="entry name" value="PROKAR_LIPOPROTEIN"/>
    <property type="match status" value="1"/>
</dbReference>
<evidence type="ECO:0000313" key="1">
    <source>
        <dbReference type="EMBL" id="ERK44716.1"/>
    </source>
</evidence>
<gene>
    <name evidence="1" type="ORF">HMPREF0495_00782</name>
</gene>
<name>U2PKP1_LEVBR</name>
<dbReference type="GeneID" id="56993336"/>
<sequence>MAFIKTRVFGTGREILTNFSHALTLSCMVQDTDAVADSNGVKFIKAGTPLGAAGFKIRDREKAVLSPVTDAAQAVGIAMHDINVTDGVARDTVIFRGDVVFYNMDADVQKLFTADMEKALPQVTLV</sequence>
<reference evidence="1 2" key="1">
    <citation type="submission" date="2013-06" db="EMBL/GenBank/DDBJ databases">
        <authorList>
            <person name="Weinstock G."/>
            <person name="Sodergren E."/>
            <person name="Lobos E.A."/>
            <person name="Fulton L."/>
            <person name="Fulton R."/>
            <person name="Courtney L."/>
            <person name="Fronick C."/>
            <person name="O'Laughlin M."/>
            <person name="Godfrey J."/>
            <person name="Wilson R.M."/>
            <person name="Miner T."/>
            <person name="Farmer C."/>
            <person name="Delehaunty K."/>
            <person name="Cordes M."/>
            <person name="Minx P."/>
            <person name="Tomlinson C."/>
            <person name="Chen J."/>
            <person name="Wollam A."/>
            <person name="Pepin K.H."/>
            <person name="Bhonagiri V."/>
            <person name="Zhang X."/>
            <person name="Warren W."/>
            <person name="Mitreva M."/>
            <person name="Mardis E.R."/>
            <person name="Wilson R.K."/>
        </authorList>
    </citation>
    <scope>NUCLEOTIDE SEQUENCE [LARGE SCALE GENOMIC DNA]</scope>
    <source>
        <strain evidence="1 2">ATCC 14869</strain>
    </source>
</reference>
<dbReference type="Proteomes" id="UP000016644">
    <property type="component" value="Unassembled WGS sequence"/>
</dbReference>
<dbReference type="RefSeq" id="WP_021742262.1">
    <property type="nucleotide sequence ID" value="NZ_AZCP01000001.1"/>
</dbReference>
<accession>U2PKP1</accession>
<dbReference type="PATRIC" id="fig|649758.3.peg.706"/>